<reference evidence="14" key="4">
    <citation type="submission" date="2025-09" db="UniProtKB">
        <authorList>
            <consortium name="Ensembl"/>
        </authorList>
    </citation>
    <scope>IDENTIFICATION</scope>
    <source>
        <strain evidence="14">C57BL/6J</strain>
    </source>
</reference>
<dbReference type="VEuPathDB" id="HostDB:ENSMUSG00000094429"/>
<evidence type="ECO:0000256" key="8">
    <source>
        <dbReference type="ARBA" id="ARBA00023125"/>
    </source>
</evidence>
<dbReference type="InterPro" id="IPR036051">
    <property type="entry name" value="KRAB_dom_sf"/>
</dbReference>
<dbReference type="FunFam" id="3.30.160.60:FF:002063">
    <property type="entry name" value="RB associated KRAB zinc finger"/>
    <property type="match status" value="1"/>
</dbReference>
<protein>
    <submittedName>
        <fullName evidence="14">Predicted gene, 19965</fullName>
    </submittedName>
</protein>
<feature type="domain" description="C2H2-type" evidence="12">
    <location>
        <begin position="676"/>
        <end position="703"/>
    </location>
</feature>
<gene>
    <name evidence="14 15" type="primary">Gm19965</name>
</gene>
<keyword evidence="10" id="KW-0539">Nucleus</keyword>
<accession>J3QNY8</accession>
<comment type="similarity">
    <text evidence="2">Belongs to the krueppel C2H2-type zinc-finger protein family.</text>
</comment>
<dbReference type="Gene3D" id="6.10.140.140">
    <property type="match status" value="1"/>
</dbReference>
<dbReference type="SUPFAM" id="SSF57667">
    <property type="entry name" value="beta-beta-alpha zinc fingers"/>
    <property type="match status" value="5"/>
</dbReference>
<keyword evidence="3" id="KW-0479">Metal-binding</keyword>
<sequence length="723" mass="85070">MSSSKGPLTFMDVAIEFSKEEWECLDSTQRALYRDVMLENYNNLVSVGGAVSKPEVIFCLEQNKETWIIGSEDTEGKESALSCDYTKKLFPKACTQDYFQNKITRRFGCNSLSDLYRNKFWECRGDSTEYEIYDYVNEQLEKHISFISENDQESLTSTERTQSMSHSFSELENSLGKNSQVLKHNSILHINIQTLQSGIWVNEVCYLMDISHNMRLSRASVLYEQMRECNRENDTECHQGEGYFSQNLWQFPQNLLREKFNDVDQHKNEFMEAMKHGRYDMRGNCKNSKTINDINIDYVRNPFLIYFQRSQYGEILYQGSVLLHDSTCKINPSENQISRYIPEYHYRKHRKMAISNHCFQSSLQQQTIEKLYKNEKKNVILSEYLIHSWYTRTCVNGDSKRYMCDIYRDASNESLNFQRDQKAYKCSTYGKSFILYSNLQSYYRTRTQEIPYKHNECGKFFTGSSSLKVCHKIFTGERLHKSNKCGKSFTQSTKLQVNQRICIGKKPYKCNECGKYFTRSSNLLVHNRIHKGEKPYKCNKCGKYFTQSSNLKVHYRNHTGEKPYKCNECGKSFTRSSNLKVHYRSHTGEKPYKCNECGKSFKQSSKCQVHYRIRTGEKPYKCNECGKSFTQNIELKVHYRIHTGEKPYKCNECGKSFTQSSNLKVHYRIHTGEKPYKCNECGKSFTRNRELKVHYRIHTERNLTNAMNLANPLHNTKNLKFTV</sequence>
<keyword evidence="16" id="KW-1185">Reference proteome</keyword>
<dbReference type="PANTHER" id="PTHR24404">
    <property type="entry name" value="ZINC FINGER PROTEIN"/>
    <property type="match status" value="1"/>
</dbReference>
<reference evidence="14 16" key="1">
    <citation type="journal article" date="2009" name="PLoS Biol.">
        <title>Lineage-specific biology revealed by a finished genome assembly of the mouse.</title>
        <authorList>
            <consortium name="Mouse Genome Sequencing Consortium"/>
            <person name="Church D.M."/>
            <person name="Goodstadt L."/>
            <person name="Hillier L.W."/>
            <person name="Zody M.C."/>
            <person name="Goldstein S."/>
            <person name="She X."/>
            <person name="Bult C.J."/>
            <person name="Agarwala R."/>
            <person name="Cherry J.L."/>
            <person name="DiCuccio M."/>
            <person name="Hlavina W."/>
            <person name="Kapustin Y."/>
            <person name="Meric P."/>
            <person name="Maglott D."/>
            <person name="Birtle Z."/>
            <person name="Marques A.C."/>
            <person name="Graves T."/>
            <person name="Zhou S."/>
            <person name="Teague B."/>
            <person name="Potamousis K."/>
            <person name="Churas C."/>
            <person name="Place M."/>
            <person name="Herschleb J."/>
            <person name="Runnheim R."/>
            <person name="Forrest D."/>
            <person name="Amos-Landgraf J."/>
            <person name="Schwartz D.C."/>
            <person name="Cheng Z."/>
            <person name="Lindblad-Toh K."/>
            <person name="Eichler E.E."/>
            <person name="Ponting C.P."/>
        </authorList>
    </citation>
    <scope>NUCLEOTIDE SEQUENCE [LARGE SCALE GENOMIC DNA]</scope>
    <source>
        <strain evidence="14 16">C57BL/6J</strain>
    </source>
</reference>
<dbReference type="SUPFAM" id="SSF109640">
    <property type="entry name" value="KRAB domain (Kruppel-associated box)"/>
    <property type="match status" value="1"/>
</dbReference>
<feature type="domain" description="C2H2-type" evidence="12">
    <location>
        <begin position="648"/>
        <end position="675"/>
    </location>
</feature>
<comment type="subcellular location">
    <subcellularLocation>
        <location evidence="1">Nucleus</location>
    </subcellularLocation>
</comment>
<dbReference type="PROSITE" id="PS50805">
    <property type="entry name" value="KRAB"/>
    <property type="match status" value="1"/>
</dbReference>
<evidence type="ECO:0000256" key="1">
    <source>
        <dbReference type="ARBA" id="ARBA00004123"/>
    </source>
</evidence>
<dbReference type="GO" id="GO:0000981">
    <property type="term" value="F:DNA-binding transcription factor activity, RNA polymerase II-specific"/>
    <property type="evidence" value="ECO:0000318"/>
    <property type="project" value="GO_Central"/>
</dbReference>
<dbReference type="Pfam" id="PF00096">
    <property type="entry name" value="zf-C2H2"/>
    <property type="match status" value="7"/>
</dbReference>
<feature type="domain" description="C2H2-type" evidence="12">
    <location>
        <begin position="424"/>
        <end position="451"/>
    </location>
</feature>
<dbReference type="GO" id="GO:0000978">
    <property type="term" value="F:RNA polymerase II cis-regulatory region sequence-specific DNA binding"/>
    <property type="evidence" value="ECO:0000318"/>
    <property type="project" value="GO_Central"/>
</dbReference>
<dbReference type="AlphaFoldDB" id="J3QNY8"/>
<dbReference type="MGI" id="MGI:5012150">
    <property type="gene designation" value="Gm19965"/>
</dbReference>
<evidence type="ECO:0000256" key="11">
    <source>
        <dbReference type="PROSITE-ProRule" id="PRU00042"/>
    </source>
</evidence>
<dbReference type="GO" id="GO:0006355">
    <property type="term" value="P:regulation of DNA-templated transcription"/>
    <property type="evidence" value="ECO:0000318"/>
    <property type="project" value="GO_Central"/>
</dbReference>
<dbReference type="FunFam" id="3.30.160.60:FF:002089">
    <property type="entry name" value="Zinc finger protein 629"/>
    <property type="match status" value="1"/>
</dbReference>
<feature type="domain" description="C2H2-type" evidence="12">
    <location>
        <begin position="508"/>
        <end position="535"/>
    </location>
</feature>
<dbReference type="FunFam" id="3.30.160.60:FF:002343">
    <property type="entry name" value="Zinc finger protein 33A"/>
    <property type="match status" value="1"/>
</dbReference>
<dbReference type="Pfam" id="PF01352">
    <property type="entry name" value="KRAB"/>
    <property type="match status" value="1"/>
</dbReference>
<reference evidence="14 16" key="2">
    <citation type="journal article" date="2011" name="PLoS Biol.">
        <title>Modernizing reference genome assemblies.</title>
        <authorList>
            <person name="Church D.M."/>
            <person name="Schneider V.A."/>
            <person name="Graves T."/>
            <person name="Auger K."/>
            <person name="Cunningham F."/>
            <person name="Bouk N."/>
            <person name="Chen H.C."/>
            <person name="Agarwala R."/>
            <person name="McLaren W.M."/>
            <person name="Ritchie G.R."/>
            <person name="Albracht D."/>
            <person name="Kremitzki M."/>
            <person name="Rock S."/>
            <person name="Kotkiewicz H."/>
            <person name="Kremitzki C."/>
            <person name="Wollam A."/>
            <person name="Trani L."/>
            <person name="Fulton L."/>
            <person name="Fulton R."/>
            <person name="Matthews L."/>
            <person name="Whitehead S."/>
            <person name="Chow W."/>
            <person name="Torrance J."/>
            <person name="Dunn M."/>
            <person name="Harden G."/>
            <person name="Threadgold G."/>
            <person name="Wood J."/>
            <person name="Collins J."/>
            <person name="Heath P."/>
            <person name="Griffiths G."/>
            <person name="Pelan S."/>
            <person name="Grafham D."/>
            <person name="Eichler E.E."/>
            <person name="Weinstock G."/>
            <person name="Mardis E.R."/>
            <person name="Wilson R.K."/>
            <person name="Howe K."/>
            <person name="Flicek P."/>
            <person name="Hubbard T."/>
        </authorList>
    </citation>
    <scope>NUCLEOTIDE SEQUENCE [LARGE SCALE GENOMIC DNA]</scope>
    <source>
        <strain evidence="14 16">C57BL/6J</strain>
    </source>
</reference>
<dbReference type="eggNOG" id="KOG1721">
    <property type="taxonomic scope" value="Eukaryota"/>
</dbReference>
<evidence type="ECO:0000313" key="15">
    <source>
        <dbReference type="MGI" id="MGI:5012150"/>
    </source>
</evidence>
<feature type="domain" description="C2H2-type" evidence="12">
    <location>
        <begin position="592"/>
        <end position="619"/>
    </location>
</feature>
<dbReference type="Ensembl" id="ENSMUST00000179777.3">
    <property type="protein sequence ID" value="ENSMUSP00000137019.3"/>
    <property type="gene ID" value="ENSMUSG00000094429.3"/>
</dbReference>
<keyword evidence="4" id="KW-0677">Repeat</keyword>
<keyword evidence="6" id="KW-0862">Zinc</keyword>
<dbReference type="PaxDb" id="10090-ENSMUSP00000137019"/>
<dbReference type="FunFam" id="3.30.160.60:FF:001060">
    <property type="entry name" value="Zinc finger protein OZF"/>
    <property type="match status" value="1"/>
</dbReference>
<keyword evidence="7" id="KW-0805">Transcription regulation</keyword>
<dbReference type="PROSITE" id="PS50157">
    <property type="entry name" value="ZINC_FINGER_C2H2_2"/>
    <property type="match status" value="9"/>
</dbReference>
<proteinExistence type="inferred from homology"/>
<feature type="domain" description="KRAB" evidence="13">
    <location>
        <begin position="8"/>
        <end position="79"/>
    </location>
</feature>
<dbReference type="FunFam" id="3.30.160.60:FF:000100">
    <property type="entry name" value="Zinc finger 45-like"/>
    <property type="match status" value="1"/>
</dbReference>
<evidence type="ECO:0000256" key="7">
    <source>
        <dbReference type="ARBA" id="ARBA00023015"/>
    </source>
</evidence>
<dbReference type="AGR" id="MGI:5012150"/>
<dbReference type="FunFam" id="3.30.160.60:FF:000016">
    <property type="entry name" value="zinc finger protein 37 homolog"/>
    <property type="match status" value="1"/>
</dbReference>
<feature type="domain" description="C2H2-type" evidence="12">
    <location>
        <begin position="536"/>
        <end position="563"/>
    </location>
</feature>
<evidence type="ECO:0000256" key="2">
    <source>
        <dbReference type="ARBA" id="ARBA00006991"/>
    </source>
</evidence>
<dbReference type="Proteomes" id="UP000000589">
    <property type="component" value="Chromosome 1"/>
</dbReference>
<evidence type="ECO:0000256" key="10">
    <source>
        <dbReference type="ARBA" id="ARBA00023242"/>
    </source>
</evidence>
<evidence type="ECO:0000259" key="12">
    <source>
        <dbReference type="PROSITE" id="PS50157"/>
    </source>
</evidence>
<dbReference type="Reactome" id="R-MMU-212436">
    <property type="pathway name" value="Generic Transcription Pathway"/>
</dbReference>
<dbReference type="InterPro" id="IPR036236">
    <property type="entry name" value="Znf_C2H2_sf"/>
</dbReference>
<dbReference type="InParanoid" id="J3QNY8"/>
<keyword evidence="9" id="KW-0804">Transcription</keyword>
<dbReference type="InterPro" id="IPR050589">
    <property type="entry name" value="Ikaros_C2H2-ZF"/>
</dbReference>
<dbReference type="OrthoDB" id="9411774at2759"/>
<feature type="domain" description="C2H2-type" evidence="12">
    <location>
        <begin position="564"/>
        <end position="591"/>
    </location>
</feature>
<name>J3QNY8_MOUSE</name>
<dbReference type="FunFam" id="3.30.160.60:FF:000023">
    <property type="entry name" value="zinc finger protein 37 homolog"/>
    <property type="match status" value="1"/>
</dbReference>
<dbReference type="InterPro" id="IPR013087">
    <property type="entry name" value="Znf_C2H2_type"/>
</dbReference>
<evidence type="ECO:0000259" key="13">
    <source>
        <dbReference type="PROSITE" id="PS50805"/>
    </source>
</evidence>
<organism evidence="14 16">
    <name type="scientific">Mus musculus</name>
    <name type="common">Mouse</name>
    <dbReference type="NCBI Taxonomy" id="10090"/>
    <lineage>
        <taxon>Eukaryota</taxon>
        <taxon>Metazoa</taxon>
        <taxon>Chordata</taxon>
        <taxon>Craniata</taxon>
        <taxon>Vertebrata</taxon>
        <taxon>Euteleostomi</taxon>
        <taxon>Mammalia</taxon>
        <taxon>Eutheria</taxon>
        <taxon>Euarchontoglires</taxon>
        <taxon>Glires</taxon>
        <taxon>Rodentia</taxon>
        <taxon>Myomorpha</taxon>
        <taxon>Muroidea</taxon>
        <taxon>Muridae</taxon>
        <taxon>Murinae</taxon>
        <taxon>Mus</taxon>
        <taxon>Mus</taxon>
    </lineage>
</organism>
<evidence type="ECO:0000256" key="3">
    <source>
        <dbReference type="ARBA" id="ARBA00022723"/>
    </source>
</evidence>
<dbReference type="InterPro" id="IPR001909">
    <property type="entry name" value="KRAB"/>
</dbReference>
<dbReference type="HOGENOM" id="CLU_002678_44_5_1"/>
<dbReference type="Bgee" id="ENSMUSG00000094429">
    <property type="expression patterns" value="Expressed in blastoderm cell in morula and 2 other cell types or tissues"/>
</dbReference>
<evidence type="ECO:0000256" key="9">
    <source>
        <dbReference type="ARBA" id="ARBA00023163"/>
    </source>
</evidence>
<dbReference type="GeneTree" id="ENSGT00940000166101"/>
<evidence type="ECO:0000256" key="4">
    <source>
        <dbReference type="ARBA" id="ARBA00022737"/>
    </source>
</evidence>
<dbReference type="Gene3D" id="3.30.160.60">
    <property type="entry name" value="Classic Zinc Finger"/>
    <property type="match status" value="9"/>
</dbReference>
<evidence type="ECO:0000256" key="6">
    <source>
        <dbReference type="ARBA" id="ARBA00022833"/>
    </source>
</evidence>
<feature type="domain" description="C2H2-type" evidence="12">
    <location>
        <begin position="480"/>
        <end position="507"/>
    </location>
</feature>
<dbReference type="SMART" id="SM00349">
    <property type="entry name" value="KRAB"/>
    <property type="match status" value="1"/>
</dbReference>
<dbReference type="PANTHER" id="PTHR24404:SF114">
    <property type="entry name" value="KLUMPFUSS, ISOFORM B-RELATED"/>
    <property type="match status" value="1"/>
</dbReference>
<feature type="domain" description="C2H2-type" evidence="12">
    <location>
        <begin position="620"/>
        <end position="647"/>
    </location>
</feature>
<dbReference type="GO" id="GO:0008270">
    <property type="term" value="F:zinc ion binding"/>
    <property type="evidence" value="ECO:0007669"/>
    <property type="project" value="UniProtKB-KW"/>
</dbReference>
<evidence type="ECO:0000256" key="5">
    <source>
        <dbReference type="ARBA" id="ARBA00022771"/>
    </source>
</evidence>
<keyword evidence="5 11" id="KW-0863">Zinc-finger</keyword>
<reference evidence="14" key="3">
    <citation type="submission" date="2025-08" db="UniProtKB">
        <authorList>
            <consortium name="Ensembl"/>
        </authorList>
    </citation>
    <scope>IDENTIFICATION</scope>
    <source>
        <strain evidence="14">C57BL/6J</strain>
    </source>
</reference>
<evidence type="ECO:0000313" key="14">
    <source>
        <dbReference type="Ensembl" id="ENSMUSP00000137019.3"/>
    </source>
</evidence>
<dbReference type="SMART" id="SM00355">
    <property type="entry name" value="ZnF_C2H2"/>
    <property type="match status" value="7"/>
</dbReference>
<dbReference type="PhylomeDB" id="J3QNY8"/>
<dbReference type="SMR" id="J3QNY8"/>
<dbReference type="GO" id="GO:0005634">
    <property type="term" value="C:nucleus"/>
    <property type="evidence" value="ECO:0007669"/>
    <property type="project" value="UniProtKB-SubCell"/>
</dbReference>
<dbReference type="PROSITE" id="PS00028">
    <property type="entry name" value="ZINC_FINGER_C2H2_1"/>
    <property type="match status" value="6"/>
</dbReference>
<dbReference type="CDD" id="cd07765">
    <property type="entry name" value="KRAB_A-box"/>
    <property type="match status" value="1"/>
</dbReference>
<dbReference type="RNAct" id="J3QNY8">
    <property type="molecule type" value="protein"/>
</dbReference>
<evidence type="ECO:0000313" key="16">
    <source>
        <dbReference type="Proteomes" id="UP000000589"/>
    </source>
</evidence>
<keyword evidence="8" id="KW-0238">DNA-binding</keyword>